<evidence type="ECO:0000256" key="1">
    <source>
        <dbReference type="ARBA" id="ARBA00004123"/>
    </source>
</evidence>
<evidence type="ECO:0000256" key="4">
    <source>
        <dbReference type="ARBA" id="ARBA00023242"/>
    </source>
</evidence>
<dbReference type="SUPFAM" id="SSF54928">
    <property type="entry name" value="RNA-binding domain, RBD"/>
    <property type="match status" value="1"/>
</dbReference>
<keyword evidence="8" id="KW-1185">Reference proteome</keyword>
<feature type="region of interest" description="Disordered" evidence="5">
    <location>
        <begin position="167"/>
        <end position="209"/>
    </location>
</feature>
<feature type="compositionally biased region" description="Polar residues" evidence="5">
    <location>
        <begin position="282"/>
        <end position="297"/>
    </location>
</feature>
<dbReference type="InterPro" id="IPR012677">
    <property type="entry name" value="Nucleotide-bd_a/b_plait_sf"/>
</dbReference>
<dbReference type="GO" id="GO:0003729">
    <property type="term" value="F:mRNA binding"/>
    <property type="evidence" value="ECO:0007669"/>
    <property type="project" value="TreeGrafter"/>
</dbReference>
<dbReference type="GO" id="GO:0000184">
    <property type="term" value="P:nuclear-transcribed mRNA catabolic process, nonsense-mediated decay"/>
    <property type="evidence" value="ECO:0007669"/>
    <property type="project" value="UniProtKB-KW"/>
</dbReference>
<dbReference type="STRING" id="56857.A0A200R0T8"/>
<dbReference type="GO" id="GO:0005737">
    <property type="term" value="C:cytoplasm"/>
    <property type="evidence" value="ECO:0007669"/>
    <property type="project" value="TreeGrafter"/>
</dbReference>
<protein>
    <submittedName>
        <fullName evidence="7">Regulator of nonsense-mediated decay</fullName>
    </submittedName>
</protein>
<dbReference type="FunCoup" id="A0A200R0T8">
    <property type="interactions" value="1261"/>
</dbReference>
<feature type="domain" description="UPF3" evidence="6">
    <location>
        <begin position="6"/>
        <end position="168"/>
    </location>
</feature>
<dbReference type="Pfam" id="PF03467">
    <property type="entry name" value="Smg4_UPF3"/>
    <property type="match status" value="1"/>
</dbReference>
<organism evidence="7 8">
    <name type="scientific">Macleaya cordata</name>
    <name type="common">Five-seeded plume-poppy</name>
    <name type="synonym">Bocconia cordata</name>
    <dbReference type="NCBI Taxonomy" id="56857"/>
    <lineage>
        <taxon>Eukaryota</taxon>
        <taxon>Viridiplantae</taxon>
        <taxon>Streptophyta</taxon>
        <taxon>Embryophyta</taxon>
        <taxon>Tracheophyta</taxon>
        <taxon>Spermatophyta</taxon>
        <taxon>Magnoliopsida</taxon>
        <taxon>Ranunculales</taxon>
        <taxon>Papaveraceae</taxon>
        <taxon>Papaveroideae</taxon>
        <taxon>Macleaya</taxon>
    </lineage>
</organism>
<dbReference type="PANTHER" id="PTHR13112:SF0">
    <property type="entry name" value="FI21285P1"/>
    <property type="match status" value="1"/>
</dbReference>
<dbReference type="AlphaFoldDB" id="A0A200R0T8"/>
<dbReference type="GO" id="GO:0045727">
    <property type="term" value="P:positive regulation of translation"/>
    <property type="evidence" value="ECO:0007669"/>
    <property type="project" value="TreeGrafter"/>
</dbReference>
<evidence type="ECO:0000256" key="3">
    <source>
        <dbReference type="ARBA" id="ARBA00023161"/>
    </source>
</evidence>
<dbReference type="InterPro" id="IPR039722">
    <property type="entry name" value="Upf3"/>
</dbReference>
<evidence type="ECO:0000259" key="6">
    <source>
        <dbReference type="Pfam" id="PF03467"/>
    </source>
</evidence>
<dbReference type="OrthoDB" id="18087at2759"/>
<gene>
    <name evidence="7" type="ORF">BVC80_8975g27</name>
</gene>
<dbReference type="InterPro" id="IPR035979">
    <property type="entry name" value="RBD_domain_sf"/>
</dbReference>
<dbReference type="InParanoid" id="A0A200R0T8"/>
<evidence type="ECO:0000256" key="2">
    <source>
        <dbReference type="ARBA" id="ARBA00005991"/>
    </source>
</evidence>
<dbReference type="Proteomes" id="UP000195402">
    <property type="component" value="Unassembled WGS sequence"/>
</dbReference>
<reference evidence="7 8" key="1">
    <citation type="journal article" date="2017" name="Mol. Plant">
        <title>The Genome of Medicinal Plant Macleaya cordata Provides New Insights into Benzylisoquinoline Alkaloids Metabolism.</title>
        <authorList>
            <person name="Liu X."/>
            <person name="Liu Y."/>
            <person name="Huang P."/>
            <person name="Ma Y."/>
            <person name="Qing Z."/>
            <person name="Tang Q."/>
            <person name="Cao H."/>
            <person name="Cheng P."/>
            <person name="Zheng Y."/>
            <person name="Yuan Z."/>
            <person name="Zhou Y."/>
            <person name="Liu J."/>
            <person name="Tang Z."/>
            <person name="Zhuo Y."/>
            <person name="Zhang Y."/>
            <person name="Yu L."/>
            <person name="Huang J."/>
            <person name="Yang P."/>
            <person name="Peng Q."/>
            <person name="Zhang J."/>
            <person name="Jiang W."/>
            <person name="Zhang Z."/>
            <person name="Lin K."/>
            <person name="Ro D.K."/>
            <person name="Chen X."/>
            <person name="Xiong X."/>
            <person name="Shang Y."/>
            <person name="Huang S."/>
            <person name="Zeng J."/>
        </authorList>
    </citation>
    <scope>NUCLEOTIDE SEQUENCE [LARGE SCALE GENOMIC DNA]</scope>
    <source>
        <strain evidence="8">cv. BLH2017</strain>
        <tissue evidence="7">Root</tissue>
    </source>
</reference>
<proteinExistence type="inferred from homology"/>
<comment type="caution">
    <text evidence="7">The sequence shown here is derived from an EMBL/GenBank/DDBJ whole genome shotgun (WGS) entry which is preliminary data.</text>
</comment>
<feature type="region of interest" description="Disordered" evidence="5">
    <location>
        <begin position="282"/>
        <end position="301"/>
    </location>
</feature>
<comment type="similarity">
    <text evidence="2">Belongs to the RENT3 family.</text>
</comment>
<evidence type="ECO:0000313" key="8">
    <source>
        <dbReference type="Proteomes" id="UP000195402"/>
    </source>
</evidence>
<accession>A0A200R0T8</accession>
<evidence type="ECO:0000256" key="5">
    <source>
        <dbReference type="SAM" id="MobiDB-lite"/>
    </source>
</evidence>
<sequence length="494" mass="55365">MKDPLNRTKVVLRHLPPSLPQSSLLDQIDSHFSGRYKWLYFRPGKTSLKHQKHSRAYVDFKTPEDVVEFAEVFDGHLFVNERGSQFKVLVEYAPSQRVPKQWSRKDGREGTIFKDPEYVEFLELLARPVENLPSAEIQLERREAERAGAAKETLVVTPLMDFVRQKRAAKGGSQRLSSNGKLSRRSVGAASGKSSSASTRRGSEKRRVSTSMYVLRASAKNANVKEKSTYILVPREDEMIGNERWSGDSVSVDPGKKKILLLRGKEREIVHMSGGVLEQQSVTSPVKSSPGLTALKQSQRREASGRVIRSILSNTVARQNQSSTVFQSEQKIQTLNLEKVKRPPRPTYMRSVVKDHLSTHSHAAWSADCDEKKSWDDKIVGNDLHILSSINEKQEKRTRNRDRSDRGVWTLRRSDGSDASDDPSSSLATNFLADSFEGTSIIQHVEIHAVENGSHRHSRRAAHGVKDVNGSLNLSEGKPSKKGGATAYGFHEVH</sequence>
<feature type="compositionally biased region" description="Low complexity" evidence="5">
    <location>
        <begin position="185"/>
        <end position="200"/>
    </location>
</feature>
<comment type="subcellular location">
    <subcellularLocation>
        <location evidence="1">Nucleus</location>
    </subcellularLocation>
</comment>
<dbReference type="InterPro" id="IPR005120">
    <property type="entry name" value="UPF3_dom"/>
</dbReference>
<feature type="region of interest" description="Disordered" evidence="5">
    <location>
        <begin position="452"/>
        <end position="494"/>
    </location>
</feature>
<keyword evidence="4" id="KW-0539">Nucleus</keyword>
<dbReference type="Gene3D" id="3.30.70.330">
    <property type="match status" value="1"/>
</dbReference>
<dbReference type="CDD" id="cd12455">
    <property type="entry name" value="RRM_like_Smg4_UPF3"/>
    <property type="match status" value="1"/>
</dbReference>
<keyword evidence="3" id="KW-0866">Nonsense-mediated mRNA decay</keyword>
<dbReference type="OMA" id="SQIADGH"/>
<name>A0A200R0T8_MACCD</name>
<dbReference type="EMBL" id="MVGT01000589">
    <property type="protein sequence ID" value="OVA16332.1"/>
    <property type="molecule type" value="Genomic_DNA"/>
</dbReference>
<evidence type="ECO:0000313" key="7">
    <source>
        <dbReference type="EMBL" id="OVA16332.1"/>
    </source>
</evidence>
<dbReference type="GO" id="GO:0005730">
    <property type="term" value="C:nucleolus"/>
    <property type="evidence" value="ECO:0007669"/>
    <property type="project" value="TreeGrafter"/>
</dbReference>
<dbReference type="PANTHER" id="PTHR13112">
    <property type="entry name" value="UPF3 REGULATOR OF NONSENSE TRANSCRIPTS-LIKE PROTEIN"/>
    <property type="match status" value="1"/>
</dbReference>